<proteinExistence type="predicted"/>
<feature type="non-terminal residue" evidence="1">
    <location>
        <position position="35"/>
    </location>
</feature>
<name>X0WPZ5_9ZZZZ</name>
<evidence type="ECO:0000313" key="1">
    <source>
        <dbReference type="EMBL" id="GAG33034.1"/>
    </source>
</evidence>
<dbReference type="AlphaFoldDB" id="X0WPZ5"/>
<protein>
    <submittedName>
        <fullName evidence="1">Uncharacterized protein</fullName>
    </submittedName>
</protein>
<gene>
    <name evidence="1" type="ORF">S01H1_66742</name>
</gene>
<accession>X0WPZ5</accession>
<dbReference type="EMBL" id="BARS01044147">
    <property type="protein sequence ID" value="GAG33034.1"/>
    <property type="molecule type" value="Genomic_DNA"/>
</dbReference>
<organism evidence="1">
    <name type="scientific">marine sediment metagenome</name>
    <dbReference type="NCBI Taxonomy" id="412755"/>
    <lineage>
        <taxon>unclassified sequences</taxon>
        <taxon>metagenomes</taxon>
        <taxon>ecological metagenomes</taxon>
    </lineage>
</organism>
<sequence length="35" mass="3615">MEKVTIGAARNMLGGALYSGPEEGVFSSVTIDSRA</sequence>
<comment type="caution">
    <text evidence="1">The sequence shown here is derived from an EMBL/GenBank/DDBJ whole genome shotgun (WGS) entry which is preliminary data.</text>
</comment>
<reference evidence="1" key="1">
    <citation type="journal article" date="2014" name="Front. Microbiol.">
        <title>High frequency of phylogenetically diverse reductive dehalogenase-homologous genes in deep subseafloor sedimentary metagenomes.</title>
        <authorList>
            <person name="Kawai M."/>
            <person name="Futagami T."/>
            <person name="Toyoda A."/>
            <person name="Takaki Y."/>
            <person name="Nishi S."/>
            <person name="Hori S."/>
            <person name="Arai W."/>
            <person name="Tsubouchi T."/>
            <person name="Morono Y."/>
            <person name="Uchiyama I."/>
            <person name="Ito T."/>
            <person name="Fujiyama A."/>
            <person name="Inagaki F."/>
            <person name="Takami H."/>
        </authorList>
    </citation>
    <scope>NUCLEOTIDE SEQUENCE</scope>
    <source>
        <strain evidence="1">Expedition CK06-06</strain>
    </source>
</reference>